<dbReference type="InterPro" id="IPR006204">
    <property type="entry name" value="GHMP_kinase_N_dom"/>
</dbReference>
<dbReference type="Pfam" id="PF00288">
    <property type="entry name" value="GHMP_kinases_N"/>
    <property type="match status" value="1"/>
</dbReference>
<evidence type="ECO:0000313" key="7">
    <source>
        <dbReference type="Proteomes" id="UP000184159"/>
    </source>
</evidence>
<dbReference type="EMBL" id="FQUH01000005">
    <property type="protein sequence ID" value="SHF09555.1"/>
    <property type="molecule type" value="Genomic_DNA"/>
</dbReference>
<dbReference type="Proteomes" id="UP000184159">
    <property type="component" value="Unassembled WGS sequence"/>
</dbReference>
<proteinExistence type="predicted"/>
<dbReference type="PANTHER" id="PTHR43527:SF1">
    <property type="entry name" value="L-THREONINE KINASE"/>
    <property type="match status" value="1"/>
</dbReference>
<dbReference type="InterPro" id="IPR020568">
    <property type="entry name" value="Ribosomal_Su5_D2-typ_SF"/>
</dbReference>
<keyword evidence="7" id="KW-1185">Reference proteome</keyword>
<name>A0A1M4YUY9_VIBGA</name>
<dbReference type="GO" id="GO:0005524">
    <property type="term" value="F:ATP binding"/>
    <property type="evidence" value="ECO:0007669"/>
    <property type="project" value="UniProtKB-KW"/>
</dbReference>
<dbReference type="SUPFAM" id="SSF54211">
    <property type="entry name" value="Ribosomal protein S5 domain 2-like"/>
    <property type="match status" value="1"/>
</dbReference>
<evidence type="ECO:0000256" key="4">
    <source>
        <dbReference type="ARBA" id="ARBA00022840"/>
    </source>
</evidence>
<sequence length="299" mass="33233">MDNTFSIGKTDLSERTYSSRCRGTLGELFQGPFFTKEGVDIAIISAVADKYVKASFTINESEGDCNLKELGKTKVKRAIDNYCHLKGISSPTGNWSFKSELKVGAGMSSSTSDIVAALKCFSSHMNKELTFYDIVNSLSGVERSDTVFLEQPCLYLSRKQQIIDIYKPQGKIYCYYAIESNVVDTTSTKDALIDHYIENKNEYSILLDDVYSSFKSGDLKKICECSTKSALLSQGIMPKKNFWHFYSSLNQIKSDGLIVAHTGSLIGLLFCKEPEDSIKEDISKLFSESGLEVEKGIIG</sequence>
<keyword evidence="1" id="KW-0808">Transferase</keyword>
<protein>
    <submittedName>
        <fullName evidence="6">Protein involved in propanediol utilization</fullName>
    </submittedName>
</protein>
<feature type="domain" description="GHMP kinase N-terminal" evidence="5">
    <location>
        <begin position="75"/>
        <end position="143"/>
    </location>
</feature>
<organism evidence="6 7">
    <name type="scientific">Vibrio gazogenes DSM 21264 = NBRC 103151</name>
    <dbReference type="NCBI Taxonomy" id="1123492"/>
    <lineage>
        <taxon>Bacteria</taxon>
        <taxon>Pseudomonadati</taxon>
        <taxon>Pseudomonadota</taxon>
        <taxon>Gammaproteobacteria</taxon>
        <taxon>Vibrionales</taxon>
        <taxon>Vibrionaceae</taxon>
        <taxon>Vibrio</taxon>
    </lineage>
</organism>
<gene>
    <name evidence="6" type="ORF">SAMN02745781_01453</name>
</gene>
<reference evidence="7" key="1">
    <citation type="submission" date="2016-11" db="EMBL/GenBank/DDBJ databases">
        <authorList>
            <person name="Varghese N."/>
            <person name="Submissions S."/>
        </authorList>
    </citation>
    <scope>NUCLEOTIDE SEQUENCE [LARGE SCALE GENOMIC DNA]</scope>
    <source>
        <strain evidence="7">DSM 21264</strain>
    </source>
</reference>
<evidence type="ECO:0000256" key="1">
    <source>
        <dbReference type="ARBA" id="ARBA00022679"/>
    </source>
</evidence>
<evidence type="ECO:0000313" key="6">
    <source>
        <dbReference type="EMBL" id="SHF09555.1"/>
    </source>
</evidence>
<accession>A0A1M4YUY9</accession>
<dbReference type="Gene3D" id="3.30.230.10">
    <property type="match status" value="1"/>
</dbReference>
<evidence type="ECO:0000256" key="3">
    <source>
        <dbReference type="ARBA" id="ARBA00022777"/>
    </source>
</evidence>
<dbReference type="PANTHER" id="PTHR43527">
    <property type="entry name" value="4-DIPHOSPHOCYTIDYL-2-C-METHYL-D-ERYTHRITOL KINASE, CHLOROPLASTIC"/>
    <property type="match status" value="1"/>
</dbReference>
<dbReference type="RefSeq" id="WP_072957372.1">
    <property type="nucleotide sequence ID" value="NZ_FQUH01000005.1"/>
</dbReference>
<keyword evidence="4" id="KW-0067">ATP-binding</keyword>
<evidence type="ECO:0000259" key="5">
    <source>
        <dbReference type="Pfam" id="PF00288"/>
    </source>
</evidence>
<keyword evidence="2" id="KW-0547">Nucleotide-binding</keyword>
<dbReference type="AlphaFoldDB" id="A0A1M4YUY9"/>
<keyword evidence="3" id="KW-0418">Kinase</keyword>
<dbReference type="InterPro" id="IPR014721">
    <property type="entry name" value="Ribsml_uS5_D2-typ_fold_subgr"/>
</dbReference>
<evidence type="ECO:0000256" key="2">
    <source>
        <dbReference type="ARBA" id="ARBA00022741"/>
    </source>
</evidence>
<dbReference type="GO" id="GO:0050515">
    <property type="term" value="F:4-(cytidine 5'-diphospho)-2-C-methyl-D-erythritol kinase activity"/>
    <property type="evidence" value="ECO:0007669"/>
    <property type="project" value="TreeGrafter"/>
</dbReference>